<sequence>MEDHAAVLNTIDLSNHDIRQSAALLKKACADSGFFYVIKHGISEEFMNEVFSQAKKFFALPENEKMKVACKNSPGYAKNLYFDQETNQRSHGEIFRMIHELPGSDQDAQKPFGGPNPWPSADVLPAWKETMLKYQQEMINLGKAVARIIAVALDVNEDFFDQPNLLGNALSYYNFNHYVQYGASNKYTLGTLAHSDIFIITILATNDVPGLQICKNIDANPRVWENVLPLKGAFVINIGDMLQWMSNGLFRSTKHRVLFREERYSLACFVSPSLEGTIECIPSCKSAENPPKYPPIKCEKFIANVYKKRGDDQNISDHTKL</sequence>
<gene>
    <name evidence="1" type="ORF">OWV82_015883</name>
</gene>
<accession>A0ACC1XQS2</accession>
<proteinExistence type="predicted"/>
<evidence type="ECO:0000313" key="2">
    <source>
        <dbReference type="Proteomes" id="UP001164539"/>
    </source>
</evidence>
<organism evidence="1 2">
    <name type="scientific">Melia azedarach</name>
    <name type="common">Chinaberry tree</name>
    <dbReference type="NCBI Taxonomy" id="155640"/>
    <lineage>
        <taxon>Eukaryota</taxon>
        <taxon>Viridiplantae</taxon>
        <taxon>Streptophyta</taxon>
        <taxon>Embryophyta</taxon>
        <taxon>Tracheophyta</taxon>
        <taxon>Spermatophyta</taxon>
        <taxon>Magnoliopsida</taxon>
        <taxon>eudicotyledons</taxon>
        <taxon>Gunneridae</taxon>
        <taxon>Pentapetalae</taxon>
        <taxon>rosids</taxon>
        <taxon>malvids</taxon>
        <taxon>Sapindales</taxon>
        <taxon>Meliaceae</taxon>
        <taxon>Melia</taxon>
    </lineage>
</organism>
<protein>
    <submittedName>
        <fullName evidence="1">2-oxoglutarate (2OG) and Fe(II)-dependent oxygenase superfamily protein</fullName>
    </submittedName>
</protein>
<dbReference type="EMBL" id="CM051401">
    <property type="protein sequence ID" value="KAJ4713844.1"/>
    <property type="molecule type" value="Genomic_DNA"/>
</dbReference>
<comment type="caution">
    <text evidence="1">The sequence shown here is derived from an EMBL/GenBank/DDBJ whole genome shotgun (WGS) entry which is preliminary data.</text>
</comment>
<keyword evidence="2" id="KW-1185">Reference proteome</keyword>
<name>A0ACC1XQS2_MELAZ</name>
<evidence type="ECO:0000313" key="1">
    <source>
        <dbReference type="EMBL" id="KAJ4713844.1"/>
    </source>
</evidence>
<reference evidence="1 2" key="1">
    <citation type="journal article" date="2023" name="Science">
        <title>Complex scaffold remodeling in plant triterpene biosynthesis.</title>
        <authorList>
            <person name="De La Pena R."/>
            <person name="Hodgson H."/>
            <person name="Liu J.C."/>
            <person name="Stephenson M.J."/>
            <person name="Martin A.C."/>
            <person name="Owen C."/>
            <person name="Harkess A."/>
            <person name="Leebens-Mack J."/>
            <person name="Jimenez L.E."/>
            <person name="Osbourn A."/>
            <person name="Sattely E.S."/>
        </authorList>
    </citation>
    <scope>NUCLEOTIDE SEQUENCE [LARGE SCALE GENOMIC DNA]</scope>
    <source>
        <strain evidence="2">cv. JPN11</strain>
        <tissue evidence="1">Leaf</tissue>
    </source>
</reference>
<dbReference type="Proteomes" id="UP001164539">
    <property type="component" value="Chromosome 8"/>
</dbReference>